<feature type="zinc finger region" description="dksA C4-type" evidence="1">
    <location>
        <begin position="91"/>
        <end position="115"/>
    </location>
</feature>
<evidence type="ECO:0008006" key="4">
    <source>
        <dbReference type="Google" id="ProtNLM"/>
    </source>
</evidence>
<sequence length="118" mass="13639">MTKLTEEQLKHFKEKLLDMRNTMEREDKDFNTLDHDLDHELLSPHTNHPADAATSETENEFNLGMERFSEEQLRDIDDALAKIEDGTYGLSEKSGKPIPLERLEALPTARNLVEEETE</sequence>
<evidence type="ECO:0000313" key="3">
    <source>
        <dbReference type="Proteomes" id="UP001180087"/>
    </source>
</evidence>
<proteinExistence type="predicted"/>
<organism evidence="2 3">
    <name type="scientific">Aciduricibacillus chroicocephali</name>
    <dbReference type="NCBI Taxonomy" id="3054939"/>
    <lineage>
        <taxon>Bacteria</taxon>
        <taxon>Bacillati</taxon>
        <taxon>Bacillota</taxon>
        <taxon>Bacilli</taxon>
        <taxon>Bacillales</taxon>
        <taxon>Bacillaceae</taxon>
        <taxon>Aciduricibacillus</taxon>
    </lineage>
</organism>
<dbReference type="InterPro" id="IPR037187">
    <property type="entry name" value="DnaK_N"/>
</dbReference>
<dbReference type="Gene3D" id="1.20.120.910">
    <property type="entry name" value="DksA, coiled-coil domain"/>
    <property type="match status" value="1"/>
</dbReference>
<evidence type="ECO:0000256" key="1">
    <source>
        <dbReference type="PROSITE-ProRule" id="PRU00510"/>
    </source>
</evidence>
<dbReference type="Proteomes" id="UP001180087">
    <property type="component" value="Chromosome"/>
</dbReference>
<dbReference type="EMBL" id="CP129113">
    <property type="protein sequence ID" value="WLV23863.1"/>
    <property type="molecule type" value="Genomic_DNA"/>
</dbReference>
<evidence type="ECO:0000313" key="2">
    <source>
        <dbReference type="EMBL" id="WLV23863.1"/>
    </source>
</evidence>
<dbReference type="PANTHER" id="PTHR33823:SF4">
    <property type="entry name" value="GENERAL STRESS PROTEIN 16O"/>
    <property type="match status" value="1"/>
</dbReference>
<protein>
    <recommendedName>
        <fullName evidence="4">DksA C4-type domain-containing protein</fullName>
    </recommendedName>
</protein>
<keyword evidence="3" id="KW-1185">Reference proteome</keyword>
<dbReference type="PANTHER" id="PTHR33823">
    <property type="entry name" value="RNA POLYMERASE-BINDING TRANSCRIPTION FACTOR DKSA-RELATED"/>
    <property type="match status" value="1"/>
</dbReference>
<gene>
    <name evidence="2" type="ORF">QR721_09455</name>
</gene>
<reference evidence="2" key="1">
    <citation type="submission" date="2023-06" db="EMBL/GenBank/DDBJ databases">
        <title>A Treasure from Seagulls: Isolation and Description of Aciduricobacillus qingdaonensis gen. nov., sp. nov., a Rare Obligately Uric Acid-utilizing Member in the Family Bacillaceae.</title>
        <authorList>
            <person name="Liu W."/>
            <person name="Wang B."/>
        </authorList>
    </citation>
    <scope>NUCLEOTIDE SEQUENCE</scope>
    <source>
        <strain evidence="2">44XB</strain>
    </source>
</reference>
<name>A0ABY9KSR3_9BACI</name>
<dbReference type="RefSeq" id="WP_348026306.1">
    <property type="nucleotide sequence ID" value="NZ_CP129113.1"/>
</dbReference>
<dbReference type="PROSITE" id="PS51128">
    <property type="entry name" value="ZF_DKSA_2"/>
    <property type="match status" value="1"/>
</dbReference>
<accession>A0ABY9KSR3</accession>
<dbReference type="SUPFAM" id="SSF109635">
    <property type="entry name" value="DnaK suppressor protein DksA, alpha-hairpin domain"/>
    <property type="match status" value="1"/>
</dbReference>